<gene>
    <name evidence="10 13" type="primary">murG</name>
    <name evidence="13" type="ORF">VIS_S3CCB20018</name>
</gene>
<evidence type="ECO:0000256" key="7">
    <source>
        <dbReference type="ARBA" id="ARBA00023136"/>
    </source>
</evidence>
<dbReference type="InterPro" id="IPR007235">
    <property type="entry name" value="Glyco_trans_28_C"/>
</dbReference>
<reference evidence="13" key="1">
    <citation type="journal article" date="2012" name="Environ. Microbiol.">
        <title>Genomic content of uncultured Bacteroidetes from contrasting oceanic provinces in the North Atlantic Ocean.</title>
        <authorList>
            <person name="Gomez-Pereira P.R."/>
            <person name="Schuler M."/>
            <person name="Fuchs B.M."/>
            <person name="Bennke C."/>
            <person name="Teeling H."/>
            <person name="Waldmann J."/>
            <person name="Richter M."/>
            <person name="Barbe V."/>
            <person name="Bataille E."/>
            <person name="Glockner F.O."/>
            <person name="Amann R."/>
        </authorList>
    </citation>
    <scope>NUCLEOTIDE SEQUENCE</scope>
</reference>
<comment type="pathway">
    <text evidence="10">Cell wall biogenesis; peptidoglycan biosynthesis.</text>
</comment>
<feature type="binding site" evidence="10">
    <location>
        <position position="200"/>
    </location>
    <ligand>
        <name>UDP-N-acetyl-alpha-D-glucosamine</name>
        <dbReference type="ChEBI" id="CHEBI:57705"/>
    </ligand>
</feature>
<keyword evidence="8 10" id="KW-0131">Cell cycle</keyword>
<keyword evidence="5 10" id="KW-0133">Cell shape</keyword>
<feature type="binding site" evidence="10">
    <location>
        <begin position="13"/>
        <end position="15"/>
    </location>
    <ligand>
        <name>UDP-N-acetyl-alpha-D-glucosamine</name>
        <dbReference type="ChEBI" id="CHEBI:57705"/>
    </ligand>
</feature>
<dbReference type="GO" id="GO:0005975">
    <property type="term" value="P:carbohydrate metabolic process"/>
    <property type="evidence" value="ECO:0007669"/>
    <property type="project" value="InterPro"/>
</dbReference>
<dbReference type="AlphaFoldDB" id="H6RFV8"/>
<reference evidence="13" key="2">
    <citation type="submission" date="2012-02" db="EMBL/GenBank/DDBJ databases">
        <authorList>
            <person name="Genoscope - CEA"/>
        </authorList>
    </citation>
    <scope>NUCLEOTIDE SEQUENCE</scope>
</reference>
<keyword evidence="9 10" id="KW-0961">Cell wall biogenesis/degradation</keyword>
<evidence type="ECO:0000259" key="12">
    <source>
        <dbReference type="Pfam" id="PF04101"/>
    </source>
</evidence>
<dbReference type="NCBIfam" id="TIGR01133">
    <property type="entry name" value="murG"/>
    <property type="match status" value="1"/>
</dbReference>
<dbReference type="PANTHER" id="PTHR21015:SF22">
    <property type="entry name" value="GLYCOSYLTRANSFERASE"/>
    <property type="match status" value="1"/>
</dbReference>
<evidence type="ECO:0000313" key="13">
    <source>
        <dbReference type="EMBL" id="CCF99919.1"/>
    </source>
</evidence>
<dbReference type="GO" id="GO:0005886">
    <property type="term" value="C:plasma membrane"/>
    <property type="evidence" value="ECO:0007669"/>
    <property type="project" value="UniProtKB-SubCell"/>
</dbReference>
<feature type="binding site" evidence="10">
    <location>
        <position position="255"/>
    </location>
    <ligand>
        <name>UDP-N-acetyl-alpha-D-glucosamine</name>
        <dbReference type="ChEBI" id="CHEBI:57705"/>
    </ligand>
</feature>
<feature type="domain" description="Glycosyltransferase family 28 N-terminal" evidence="11">
    <location>
        <begin position="6"/>
        <end position="144"/>
    </location>
</feature>
<evidence type="ECO:0000259" key="11">
    <source>
        <dbReference type="Pfam" id="PF03033"/>
    </source>
</evidence>
<evidence type="ECO:0000256" key="1">
    <source>
        <dbReference type="ARBA" id="ARBA00022475"/>
    </source>
</evidence>
<keyword evidence="3 10" id="KW-0328">Glycosyltransferase</keyword>
<comment type="subcellular location">
    <subcellularLocation>
        <location evidence="10">Cell membrane</location>
        <topology evidence="10">Peripheral membrane protein</topology>
        <orientation evidence="10">Cytoplasmic side</orientation>
    </subcellularLocation>
</comment>
<comment type="catalytic activity">
    <reaction evidence="10">
        <text>di-trans,octa-cis-undecaprenyl diphospho-N-acetyl-alpha-D-muramoyl-L-alanyl-D-glutamyl-meso-2,6-diaminopimeloyl-D-alanyl-D-alanine + UDP-N-acetyl-alpha-D-glucosamine = di-trans,octa-cis-undecaprenyl diphospho-[N-acetyl-alpha-D-glucosaminyl-(1-&gt;4)]-N-acetyl-alpha-D-muramoyl-L-alanyl-D-glutamyl-meso-2,6-diaminopimeloyl-D-alanyl-D-alanine + UDP + H(+)</text>
        <dbReference type="Rhea" id="RHEA:31227"/>
        <dbReference type="ChEBI" id="CHEBI:15378"/>
        <dbReference type="ChEBI" id="CHEBI:57705"/>
        <dbReference type="ChEBI" id="CHEBI:58223"/>
        <dbReference type="ChEBI" id="CHEBI:61387"/>
        <dbReference type="ChEBI" id="CHEBI:61388"/>
        <dbReference type="EC" id="2.4.1.227"/>
    </reaction>
</comment>
<dbReference type="EMBL" id="FO117593">
    <property type="protein sequence ID" value="CCF99919.1"/>
    <property type="molecule type" value="Genomic_DNA"/>
</dbReference>
<evidence type="ECO:0000256" key="3">
    <source>
        <dbReference type="ARBA" id="ARBA00022676"/>
    </source>
</evidence>
<proteinExistence type="inferred from homology"/>
<protein>
    <recommendedName>
        <fullName evidence="10">UDP-N-acetylglucosamine--N-acetylmuramyl-(pentapeptide) pyrophosphoryl-undecaprenol N-acetylglucosamine transferase</fullName>
        <ecNumber evidence="10">2.4.1.227</ecNumber>
    </recommendedName>
    <alternativeName>
        <fullName evidence="10">Undecaprenyl-PP-MurNAc-pentapeptide-UDPGlcNAc GlcNAc transferase</fullName>
    </alternativeName>
</protein>
<keyword evidence="6 10" id="KW-0573">Peptidoglycan synthesis</keyword>
<dbReference type="HAMAP" id="MF_00033">
    <property type="entry name" value="MurG"/>
    <property type="match status" value="1"/>
</dbReference>
<dbReference type="Pfam" id="PF03033">
    <property type="entry name" value="Glyco_transf_28"/>
    <property type="match status" value="1"/>
</dbReference>
<dbReference type="InterPro" id="IPR004276">
    <property type="entry name" value="GlycoTrans_28_N"/>
</dbReference>
<dbReference type="PANTHER" id="PTHR21015">
    <property type="entry name" value="UDP-N-ACETYLGLUCOSAMINE--N-ACETYLMURAMYL-(PENTAPEPTIDE) PYROPHOSPHORYL-UNDECAPRENOL N-ACETYLGLUCOSAMINE TRANSFERASE 1"/>
    <property type="match status" value="1"/>
</dbReference>
<dbReference type="UniPathway" id="UPA00219"/>
<evidence type="ECO:0000256" key="5">
    <source>
        <dbReference type="ARBA" id="ARBA00022960"/>
    </source>
</evidence>
<name>H6RFV8_9BACT</name>
<feature type="domain" description="Glycosyl transferase family 28 C-terminal" evidence="12">
    <location>
        <begin position="193"/>
        <end position="357"/>
    </location>
</feature>
<accession>H6RFV8</accession>
<keyword evidence="1 10" id="KW-1003">Cell membrane</keyword>
<dbReference type="InterPro" id="IPR006009">
    <property type="entry name" value="GlcNAc_MurG"/>
</dbReference>
<dbReference type="GO" id="GO:0008360">
    <property type="term" value="P:regulation of cell shape"/>
    <property type="evidence" value="ECO:0007669"/>
    <property type="project" value="UniProtKB-KW"/>
</dbReference>
<dbReference type="GO" id="GO:0050511">
    <property type="term" value="F:undecaprenyldiphospho-muramoylpentapeptide beta-N-acetylglucosaminyltransferase activity"/>
    <property type="evidence" value="ECO:0007669"/>
    <property type="project" value="UniProtKB-UniRule"/>
</dbReference>
<dbReference type="Gene3D" id="3.40.50.2000">
    <property type="entry name" value="Glycogen Phosphorylase B"/>
    <property type="match status" value="2"/>
</dbReference>
<evidence type="ECO:0000256" key="9">
    <source>
        <dbReference type="ARBA" id="ARBA00023316"/>
    </source>
</evidence>
<dbReference type="CDD" id="cd03785">
    <property type="entry name" value="GT28_MurG"/>
    <property type="match status" value="1"/>
</dbReference>
<comment type="function">
    <text evidence="10">Cell wall formation. Catalyzes the transfer of a GlcNAc subunit on undecaprenyl-pyrophosphoryl-MurNAc-pentapeptide (lipid intermediate I) to form undecaprenyl-pyrophosphoryl-MurNAc-(pentapeptide)GlcNAc (lipid intermediate II).</text>
</comment>
<keyword evidence="7 10" id="KW-0472">Membrane</keyword>
<dbReference type="GO" id="GO:0051991">
    <property type="term" value="F:UDP-N-acetyl-D-glucosamine:N-acetylmuramoyl-L-alanyl-D-glutamyl-meso-2,6-diaminopimelyl-D-alanyl-D-alanine-diphosphoundecaprenol 4-beta-N-acetylglucosaminlytransferase activity"/>
    <property type="evidence" value="ECO:0007669"/>
    <property type="project" value="RHEA"/>
</dbReference>
<evidence type="ECO:0000256" key="6">
    <source>
        <dbReference type="ARBA" id="ARBA00022984"/>
    </source>
</evidence>
<dbReference type="GO" id="GO:0009252">
    <property type="term" value="P:peptidoglycan biosynthetic process"/>
    <property type="evidence" value="ECO:0007669"/>
    <property type="project" value="UniProtKB-UniRule"/>
</dbReference>
<dbReference type="GO" id="GO:0051301">
    <property type="term" value="P:cell division"/>
    <property type="evidence" value="ECO:0007669"/>
    <property type="project" value="UniProtKB-KW"/>
</dbReference>
<dbReference type="GO" id="GO:0071555">
    <property type="term" value="P:cell wall organization"/>
    <property type="evidence" value="ECO:0007669"/>
    <property type="project" value="UniProtKB-KW"/>
</dbReference>
<dbReference type="EC" id="2.4.1.227" evidence="10"/>
<evidence type="ECO:0000256" key="8">
    <source>
        <dbReference type="ARBA" id="ARBA00023306"/>
    </source>
</evidence>
<feature type="binding site" evidence="10">
    <location>
        <position position="127"/>
    </location>
    <ligand>
        <name>UDP-N-acetyl-alpha-D-glucosamine</name>
        <dbReference type="ChEBI" id="CHEBI:57705"/>
    </ligand>
</feature>
<evidence type="ECO:0000256" key="4">
    <source>
        <dbReference type="ARBA" id="ARBA00022679"/>
    </source>
</evidence>
<keyword evidence="2 10" id="KW-0132">Cell division</keyword>
<evidence type="ECO:0000256" key="10">
    <source>
        <dbReference type="HAMAP-Rule" id="MF_00033"/>
    </source>
</evidence>
<keyword evidence="4 10" id="KW-0808">Transferase</keyword>
<dbReference type="SUPFAM" id="SSF53756">
    <property type="entry name" value="UDP-Glycosyltransferase/glycogen phosphorylase"/>
    <property type="match status" value="1"/>
</dbReference>
<comment type="similarity">
    <text evidence="10">Belongs to the glycosyltransferase 28 family. MurG subfamily.</text>
</comment>
<evidence type="ECO:0000256" key="2">
    <source>
        <dbReference type="ARBA" id="ARBA00022618"/>
    </source>
</evidence>
<feature type="binding site" evidence="10">
    <location>
        <position position="168"/>
    </location>
    <ligand>
        <name>UDP-N-acetyl-alpha-D-glucosamine</name>
        <dbReference type="ChEBI" id="CHEBI:57705"/>
    </ligand>
</feature>
<comment type="caution">
    <text evidence="10">Lacks conserved residue(s) required for the propagation of feature annotation.</text>
</comment>
<dbReference type="Pfam" id="PF04101">
    <property type="entry name" value="Glyco_tran_28_C"/>
    <property type="match status" value="1"/>
</dbReference>
<feature type="binding site" evidence="10">
    <location>
        <position position="300"/>
    </location>
    <ligand>
        <name>UDP-N-acetyl-alpha-D-glucosamine</name>
        <dbReference type="ChEBI" id="CHEBI:57705"/>
    </ligand>
</feature>
<sequence>MKALRVIISGGGTGGHIFPAIAIANALKKRDPNTAIHFVGAEGRMEMEKVPEAGYEIDGLWISGLQRKLDRRNLSFPFKVLSSLIKSRKIIRKFKPDICIGVGGYASGPLLYAASRMGVPTLIQEQNSFPGITNRILASRVNRICVAYEGLERWFPKEKIVMTGNPIRSDVIEIIGKRESANTHFDLDPSKKTILFVGGSLGARSINESVRKHYKEILAAGYQILWQHGKAYSESAEALSKGLSSKEAIKLHVFIKKMDLAYAAADFIVSRAGAMAVSELCHIDKPTFLVPSPNVAEDHQTKNAMALVNRGAARLIKDAEVRETLWEELEAVLNDEQAQASLKRAIALMAQKDSDERIADEIIEITKR</sequence>
<organism evidence="13">
    <name type="scientific">uncultured Flavobacteriia bacterium</name>
    <dbReference type="NCBI Taxonomy" id="212695"/>
    <lineage>
        <taxon>Bacteria</taxon>
        <taxon>Pseudomonadati</taxon>
        <taxon>Bacteroidota</taxon>
        <taxon>Flavobacteriia</taxon>
        <taxon>environmental samples</taxon>
    </lineage>
</organism>